<feature type="compositionally biased region" description="Acidic residues" evidence="1">
    <location>
        <begin position="58"/>
        <end position="67"/>
    </location>
</feature>
<accession>A0ABR3A5A7</accession>
<dbReference type="Gene3D" id="1.20.900.10">
    <property type="entry name" value="Dbl homology (DH) domain"/>
    <property type="match status" value="1"/>
</dbReference>
<feature type="compositionally biased region" description="Pro residues" evidence="1">
    <location>
        <begin position="97"/>
        <end position="106"/>
    </location>
</feature>
<dbReference type="Proteomes" id="UP001437256">
    <property type="component" value="Unassembled WGS sequence"/>
</dbReference>
<feature type="compositionally biased region" description="Polar residues" evidence="1">
    <location>
        <begin position="472"/>
        <end position="484"/>
    </location>
</feature>
<organism evidence="3 4">
    <name type="scientific">Marasmius tenuissimus</name>
    <dbReference type="NCBI Taxonomy" id="585030"/>
    <lineage>
        <taxon>Eukaryota</taxon>
        <taxon>Fungi</taxon>
        <taxon>Dikarya</taxon>
        <taxon>Basidiomycota</taxon>
        <taxon>Agaricomycotina</taxon>
        <taxon>Agaricomycetes</taxon>
        <taxon>Agaricomycetidae</taxon>
        <taxon>Agaricales</taxon>
        <taxon>Marasmiineae</taxon>
        <taxon>Marasmiaceae</taxon>
        <taxon>Marasmius</taxon>
    </lineage>
</organism>
<evidence type="ECO:0000313" key="3">
    <source>
        <dbReference type="EMBL" id="KAL0068587.1"/>
    </source>
</evidence>
<feature type="compositionally biased region" description="Low complexity" evidence="1">
    <location>
        <begin position="730"/>
        <end position="749"/>
    </location>
</feature>
<evidence type="ECO:0000256" key="1">
    <source>
        <dbReference type="SAM" id="MobiDB-lite"/>
    </source>
</evidence>
<dbReference type="PROSITE" id="PS50010">
    <property type="entry name" value="DH_2"/>
    <property type="match status" value="1"/>
</dbReference>
<dbReference type="InterPro" id="IPR035899">
    <property type="entry name" value="DBL_dom_sf"/>
</dbReference>
<sequence length="837" mass="91579">MNVSSSPNVLLDSPPRRRATINWNVSWSLRRKKNLSADEPMTRSSATSKHKKFTLGPEEPDSDVDVDESSRYRALAPSPPPRTVYDLDPVHDQLPYTPSPLPPLPQAQPFHEQPALPLSRPQPRPQPMFHSQPIHRESDPLSLGLSHAHRRNSAPVSRRWTLAMAMTNTELDDEGFVKQVEAMRRASIYVDSETPPFTGSDDGEDFFHFNHTVESSYASDYEEEYALSVEDASSFYHTAPSTSDFHLRVPSAPNFPDLYAPLPFSPPTAENEWSSALHALLITRDLLRTERNYLASLLVLLDSSPCTSVAVTVPLHSQDSKRPKKCQLSWPRHPPPPLMHSYLLSLIATSHTLISKFESDPSVMGAARAFAENEEEVEKVFVGWCGVVGGWFIGPSEGGHNKRRRLSKTKFTEGKLTPSPSSTAIMESASPQRHTTRKSESGHSGFSTSSLRLAGSPTFSMTPLPPSPTSPNASVSTLHGNHQTPPRALRVHPARPLSILTPPSSPHHMQSFSKAKAREEKRPPLPRIPSARCEEPPPVPPKDTDVVYEQEIEIEKEKVTVSRSSSRVRLLNLVGVGKRRNDSEASLGSGFERSKSVKLKRSKFASSSPSISPDDKAERSKSASLFGGPRSRSHSAVSGVPEVSGDETSLGSGLKRSLSDYWRKSFPSGRRTVPPPPPPVPTLPLVDTSPLFSYGDLNNHSNGTNSATTSSGHDTDEGFYSADGCPVPRGPSTPASSAALGSPGSSTVSAGGGTVIGGKSNKRIYNVRDLAILPVQRVTRYALLYRDLLKHTPASSPCRPFLERAVEISHRIAQKCDKAQGNAQVLLTTTRPRRDRP</sequence>
<dbReference type="Pfam" id="PF00621">
    <property type="entry name" value="RhoGEF"/>
    <property type="match status" value="1"/>
</dbReference>
<feature type="region of interest" description="Disordered" evidence="1">
    <location>
        <begin position="667"/>
        <end position="759"/>
    </location>
</feature>
<feature type="compositionally biased region" description="Polar residues" evidence="1">
    <location>
        <begin position="418"/>
        <end position="433"/>
    </location>
</feature>
<protein>
    <recommendedName>
        <fullName evidence="2">DH domain-containing protein</fullName>
    </recommendedName>
</protein>
<proteinExistence type="predicted"/>
<comment type="caution">
    <text evidence="3">The sequence shown here is derived from an EMBL/GenBank/DDBJ whole genome shotgun (WGS) entry which is preliminary data.</text>
</comment>
<feature type="compositionally biased region" description="Low complexity" evidence="1">
    <location>
        <begin position="107"/>
        <end position="119"/>
    </location>
</feature>
<feature type="region of interest" description="Disordered" evidence="1">
    <location>
        <begin position="396"/>
        <end position="544"/>
    </location>
</feature>
<feature type="region of interest" description="Disordered" evidence="1">
    <location>
        <begin position="580"/>
        <end position="654"/>
    </location>
</feature>
<feature type="domain" description="DH" evidence="2">
    <location>
        <begin position="765"/>
        <end position="819"/>
    </location>
</feature>
<dbReference type="InterPro" id="IPR000219">
    <property type="entry name" value="DH_dom"/>
</dbReference>
<dbReference type="EMBL" id="JBBXMP010000017">
    <property type="protein sequence ID" value="KAL0068587.1"/>
    <property type="molecule type" value="Genomic_DNA"/>
</dbReference>
<feature type="compositionally biased region" description="Low complexity" evidence="1">
    <location>
        <begin position="698"/>
        <end position="712"/>
    </location>
</feature>
<feature type="region of interest" description="Disordered" evidence="1">
    <location>
        <begin position="32"/>
        <end position="127"/>
    </location>
</feature>
<feature type="compositionally biased region" description="Pro residues" evidence="1">
    <location>
        <begin position="673"/>
        <end position="682"/>
    </location>
</feature>
<gene>
    <name evidence="3" type="ORF">AAF712_004302</name>
</gene>
<keyword evidence="4" id="KW-1185">Reference proteome</keyword>
<feature type="compositionally biased region" description="Low complexity" evidence="1">
    <location>
        <begin position="442"/>
        <end position="462"/>
    </location>
</feature>
<reference evidence="3 4" key="1">
    <citation type="submission" date="2024-05" db="EMBL/GenBank/DDBJ databases">
        <title>A draft genome resource for the thread blight pathogen Marasmius tenuissimus strain MS-2.</title>
        <authorList>
            <person name="Yulfo-Soto G.E."/>
            <person name="Baruah I.K."/>
            <person name="Amoako-Attah I."/>
            <person name="Bukari Y."/>
            <person name="Meinhardt L.W."/>
            <person name="Bailey B.A."/>
            <person name="Cohen S.P."/>
        </authorList>
    </citation>
    <scope>NUCLEOTIDE SEQUENCE [LARGE SCALE GENOMIC DNA]</scope>
    <source>
        <strain evidence="3 4">MS-2</strain>
    </source>
</reference>
<name>A0ABR3A5A7_9AGAR</name>
<evidence type="ECO:0000313" key="4">
    <source>
        <dbReference type="Proteomes" id="UP001437256"/>
    </source>
</evidence>
<dbReference type="SUPFAM" id="SSF48065">
    <property type="entry name" value="DBL homology domain (DH-domain)"/>
    <property type="match status" value="1"/>
</dbReference>
<evidence type="ECO:0000259" key="2">
    <source>
        <dbReference type="PROSITE" id="PS50010"/>
    </source>
</evidence>